<gene>
    <name evidence="1" type="ORF">EGH24_06245</name>
</gene>
<dbReference type="EMBL" id="RKLU01000002">
    <property type="protein sequence ID" value="TQQ83029.1"/>
    <property type="molecule type" value="Genomic_DNA"/>
</dbReference>
<evidence type="ECO:0000313" key="1">
    <source>
        <dbReference type="EMBL" id="TQQ83029.1"/>
    </source>
</evidence>
<sequence>MEIRGQRACQACETEWSYFETGSIACPNCGSLRSVGRDEERCLHTDASAALPLEEFRGRVAEEPVNAYADELESALREYTRKRGFINGGDLRDLDETYLTARTLLHTVDLLARSREVTADEEIYLLTLYRTLADEQSPADSDGRATEEVPDSLQEAWGSAATDAVGAYTSDLRTWLDAHPDSEATQTLGRLREHVKRVEALQGAVDPETATALVETAQAIGRSLRTDDPEAATDALAAARDRLSQLE</sequence>
<reference evidence="1" key="1">
    <citation type="submission" date="2019-02" db="EMBL/GenBank/DDBJ databases">
        <title>Halonotius sp. a new haloarchaeum isolated from saline soil.</title>
        <authorList>
            <person name="Duran-Viseras A."/>
            <person name="Sanchez-Porro C."/>
            <person name="Ventosa A."/>
        </authorList>
    </citation>
    <scope>NUCLEOTIDE SEQUENCE</scope>
    <source>
        <strain evidence="1">F15B</strain>
    </source>
</reference>
<dbReference type="Proteomes" id="UP000705823">
    <property type="component" value="Unassembled WGS sequence"/>
</dbReference>
<protein>
    <recommendedName>
        <fullName evidence="3">TFIIB-type zinc ribbon-containing protein</fullName>
    </recommendedName>
</protein>
<comment type="caution">
    <text evidence="1">The sequence shown here is derived from an EMBL/GenBank/DDBJ whole genome shotgun (WGS) entry which is preliminary data.</text>
</comment>
<proteinExistence type="predicted"/>
<dbReference type="InterPro" id="IPR055541">
    <property type="entry name" value="DUF7117"/>
</dbReference>
<dbReference type="RefSeq" id="WP_142979293.1">
    <property type="nucleotide sequence ID" value="NZ_RKLU01000002.1"/>
</dbReference>
<keyword evidence="2" id="KW-1185">Reference proteome</keyword>
<accession>A0A8J8TDB2</accession>
<dbReference type="OrthoDB" id="341613at2157"/>
<organism evidence="1 2">
    <name type="scientific">Halonotius terrestris</name>
    <dbReference type="NCBI Taxonomy" id="2487750"/>
    <lineage>
        <taxon>Archaea</taxon>
        <taxon>Methanobacteriati</taxon>
        <taxon>Methanobacteriota</taxon>
        <taxon>Stenosarchaea group</taxon>
        <taxon>Halobacteria</taxon>
        <taxon>Halobacteriales</taxon>
        <taxon>Haloferacaceae</taxon>
        <taxon>Halonotius</taxon>
    </lineage>
</organism>
<evidence type="ECO:0008006" key="3">
    <source>
        <dbReference type="Google" id="ProtNLM"/>
    </source>
</evidence>
<name>A0A8J8TDB2_9EURY</name>
<dbReference type="Pfam" id="PF23430">
    <property type="entry name" value="DUF7117"/>
    <property type="match status" value="1"/>
</dbReference>
<evidence type="ECO:0000313" key="2">
    <source>
        <dbReference type="Proteomes" id="UP000705823"/>
    </source>
</evidence>
<dbReference type="AlphaFoldDB" id="A0A8J8TDB2"/>